<feature type="coiled-coil region" evidence="1">
    <location>
        <begin position="233"/>
        <end position="299"/>
    </location>
</feature>
<keyword evidence="1" id="KW-0175">Coiled coil</keyword>
<proteinExistence type="predicted"/>
<dbReference type="Gene3D" id="3.40.50.2000">
    <property type="entry name" value="Glycogen Phosphorylase B"/>
    <property type="match status" value="2"/>
</dbReference>
<reference evidence="4 5" key="1">
    <citation type="journal article" date="2018" name="FEMS Microbiol. Ecol.">
        <title>Co-invading symbiotic mutualists of Medicago polymorpha retain high ancestral diversity and contain diverse accessory genomes.</title>
        <authorList>
            <person name="Porter S.S."/>
            <person name="Faber-Hammond J.J."/>
            <person name="Friesen M.L."/>
        </authorList>
    </citation>
    <scope>NUCLEOTIDE SEQUENCE [LARGE SCALE GENOMIC DNA]</scope>
    <source>
        <strain evidence="4 5">Str16</strain>
    </source>
</reference>
<keyword evidence="5" id="KW-1185">Reference proteome</keyword>
<protein>
    <recommendedName>
        <fullName evidence="6">FkbM family methyltransferase</fullName>
    </recommendedName>
</protein>
<dbReference type="InterPro" id="IPR055259">
    <property type="entry name" value="YkvP/CgeB_Glyco_trans-like"/>
</dbReference>
<dbReference type="Pfam" id="PF13692">
    <property type="entry name" value="Glyco_trans_1_4"/>
    <property type="match status" value="1"/>
</dbReference>
<feature type="coiled-coil region" evidence="1">
    <location>
        <begin position="328"/>
        <end position="355"/>
    </location>
</feature>
<feature type="domain" description="Methyltransferase FkbM" evidence="2">
    <location>
        <begin position="42"/>
        <end position="190"/>
    </location>
</feature>
<dbReference type="CDD" id="cd03801">
    <property type="entry name" value="GT4_PimA-like"/>
    <property type="match status" value="1"/>
</dbReference>
<dbReference type="Proteomes" id="UP001190825">
    <property type="component" value="Unassembled WGS sequence"/>
</dbReference>
<dbReference type="EMBL" id="NBUC01000009">
    <property type="protein sequence ID" value="PLU09348.1"/>
    <property type="molecule type" value="Genomic_DNA"/>
</dbReference>
<name>A0ABX4TTA6_9HYPH</name>
<evidence type="ECO:0000259" key="2">
    <source>
        <dbReference type="Pfam" id="PF05050"/>
    </source>
</evidence>
<dbReference type="InterPro" id="IPR006342">
    <property type="entry name" value="FkbM_mtfrase"/>
</dbReference>
<dbReference type="InterPro" id="IPR052514">
    <property type="entry name" value="SAM-dependent_MTase"/>
</dbReference>
<gene>
    <name evidence="4" type="ORF">BMJ33_01050</name>
</gene>
<comment type="caution">
    <text evidence="4">The sequence shown here is derived from an EMBL/GenBank/DDBJ whole genome shotgun (WGS) entry which is preliminary data.</text>
</comment>
<feature type="domain" description="Spore protein YkvP/CgeB glycosyl transferase-like" evidence="3">
    <location>
        <begin position="677"/>
        <end position="791"/>
    </location>
</feature>
<sequence>MFLPDHATDYIQKKVAETGTPYELDMLRDMGTRLSPGDLVLDIGANIGNHSLYLAAVYACDVIAFEPNAHLANSLVQSAKFNDLDARIKVIAKGVGAEPGLASFSANRPENLGAQSLVQGHGDIPVVRLDDQNLEKQVKLIKIDVEGMELAVLRGAEGLIARDRPVLYVESTTESAFRELMGLLQRQNYLVSDTFNATPTHLFLPAESVTIEQHLRHVTTRKVLESYRNAAELATLRETLNNANLKYRMVTQQLAEARRSLSAAASKAETADEALQENQTELQSQMTALRDERDALSDALHIANMKCRVVTKQLAGARESLHAATTTAETTARQIKALRLEVAELEARLQERFSDIAPPPDRKGGSSVSPEMVASWILALPLSPTDAARRFAALSDRIRPQFPDQALALIRAAYELDPSPRIARKIGFALVETGAAEDALKILKPVLDGLNFSSREDRLLKLAREGHDATTLKVRASRAVRSSLRVAAIMDEFTYTGYAAECDLQQLSPGNWETELEDFRPELLLVESAWRGLNEEWGPKVGKLSGEVKSVLEWCRTRNVPTAFWNKEDPVHFDTFLTTAQRFDVIFTTDIDCIPRYKAALGHDRVHLLPFACQPEIHNPLEIGTRKDAFCFAGAYYVRYPDRTRDLDDFLDKLSGYRPFEIFDRNFGKDLADYMFPEAYQKYIVGTLPPSEIDRAYKGYTFGINLNSVKNSQSMYARRVYELLASNTRIISNYSRGLRLMFGDLVVSTDSGEEALRRVRKQDEMGFTARLRLAGLRKVLSEHTYGHRLARVAHHAGLDIPDACALAQITLLAQANTQSEVESLIAQVRRQKIARLRLVLVLPAEIDLPEAALPCPMRRMTPEDAAGIRLGDLVASDEWVAGFVPGDYYGANYLTDLILATRYSDTVAIGKAAYHRMDESVVALVDGPSYVSVDRLASRRSLLRGDQAPAARLDRWLEALPEAILEGPNMLALDPFGYCEGGALKTEDEERVKAAVEDFPGINVGMAEADLAERADAMTPAPDVEINVPLITGAALIADMPKPGSGKITWITDGKGDCRLTSTLGDENHLYIYERKERPLSELRGEDGRYRLHPLVGPGLNTEFVAVWLDAQRQKLGHQMLHPNRNARLKPSEGTEFVRFGIRLRGPGSCAVHGILLGDRHPAPRPILSGSKLLLLTNHYPSYQHLYRNGFVHSRVRAYRELGGITPDIYRLRPEQDLSWHEFQNIDCMTGSAEQLDLLLGSGQYDHVLVHFLDEPMWRVLERYVDKVRVTVWVHGAEVQPWWRRTFNYSTEEELERAKTTSDLRLGFWRRLFAPLPKNLRFIFVSQYFANEVFADLEVVCPADQYQIIHNPIDDQLFAYHEKPVEQRGKILSIRPFASAKYANDLSVKAILALQKREFFNELEFRIVGDGPQFEEITAPLLNIPNVTCEKRFLTQLEIAALHREYGVFLNPTRMDAQGVSRDEAMSSGLVPVTSRVAAIPEFVDDACGYMAEAEDADGLACAIVDLWTNPETFLRKSQAAAERVRGQSAKEKIIMAELTVIA</sequence>
<organism evidence="4 5">
    <name type="scientific">Sinorhizobium medicae</name>
    <dbReference type="NCBI Taxonomy" id="110321"/>
    <lineage>
        <taxon>Bacteria</taxon>
        <taxon>Pseudomonadati</taxon>
        <taxon>Pseudomonadota</taxon>
        <taxon>Alphaproteobacteria</taxon>
        <taxon>Hyphomicrobiales</taxon>
        <taxon>Rhizobiaceae</taxon>
        <taxon>Sinorhizobium/Ensifer group</taxon>
        <taxon>Sinorhizobium</taxon>
    </lineage>
</organism>
<accession>A0ABX4TTA6</accession>
<dbReference type="PANTHER" id="PTHR34203">
    <property type="entry name" value="METHYLTRANSFERASE, FKBM FAMILY PROTEIN"/>
    <property type="match status" value="1"/>
</dbReference>
<evidence type="ECO:0000259" key="3">
    <source>
        <dbReference type="Pfam" id="PF13524"/>
    </source>
</evidence>
<dbReference type="SUPFAM" id="SSF53756">
    <property type="entry name" value="UDP-Glycosyltransferase/glycogen phosphorylase"/>
    <property type="match status" value="1"/>
</dbReference>
<dbReference type="Pfam" id="PF13524">
    <property type="entry name" value="Glyco_trans_1_2"/>
    <property type="match status" value="1"/>
</dbReference>
<evidence type="ECO:0000313" key="5">
    <source>
        <dbReference type="Proteomes" id="UP001190825"/>
    </source>
</evidence>
<dbReference type="NCBIfam" id="TIGR01444">
    <property type="entry name" value="fkbM_fam"/>
    <property type="match status" value="1"/>
</dbReference>
<dbReference type="Pfam" id="PF05050">
    <property type="entry name" value="Methyltransf_21"/>
    <property type="match status" value="1"/>
</dbReference>
<dbReference type="InterPro" id="IPR029063">
    <property type="entry name" value="SAM-dependent_MTases_sf"/>
</dbReference>
<evidence type="ECO:0000256" key="1">
    <source>
        <dbReference type="SAM" id="Coils"/>
    </source>
</evidence>
<dbReference type="SUPFAM" id="SSF53335">
    <property type="entry name" value="S-adenosyl-L-methionine-dependent methyltransferases"/>
    <property type="match status" value="1"/>
</dbReference>
<evidence type="ECO:0000313" key="4">
    <source>
        <dbReference type="EMBL" id="PLU09348.1"/>
    </source>
</evidence>
<dbReference type="PANTHER" id="PTHR34203:SF15">
    <property type="entry name" value="SLL1173 PROTEIN"/>
    <property type="match status" value="1"/>
</dbReference>
<evidence type="ECO:0008006" key="6">
    <source>
        <dbReference type="Google" id="ProtNLM"/>
    </source>
</evidence>
<dbReference type="Gene3D" id="3.40.50.150">
    <property type="entry name" value="Vaccinia Virus protein VP39"/>
    <property type="match status" value="1"/>
</dbReference>